<evidence type="ECO:0000313" key="3">
    <source>
        <dbReference type="Proteomes" id="UP001141434"/>
    </source>
</evidence>
<dbReference type="EMBL" id="JAPMSZ010000004">
    <property type="protein sequence ID" value="KAJ5105989.1"/>
    <property type="molecule type" value="Genomic_DNA"/>
</dbReference>
<gene>
    <name evidence="2" type="ORF">NUU61_003336</name>
</gene>
<dbReference type="GeneID" id="81393086"/>
<keyword evidence="3" id="KW-1185">Reference proteome</keyword>
<feature type="region of interest" description="Disordered" evidence="1">
    <location>
        <begin position="579"/>
        <end position="753"/>
    </location>
</feature>
<sequence length="753" mass="86106">MPSTGASLPLFNEAQSSPASILRAICHPRPRNSRAKGIILAVVTFVVIFVLHNPSSNTSEPDYWAKFPSRPPLSERPEDVEVAVPRRLDVHSKDTLPHDPHKPNPQLHVLVPAPESSREVCRTLASAMILEYPPPTLIGYGRGKTDGSEHERTVDRITRMRDYLRDSSTVHDRDFVLVAENVYFQLPPSVLVQRFQSILREKNLRQQRFYGFAPGHKSKDSTKDDAKSGASAPLPKYGQRVLFGASKVCSFELWDDPGCISVPPSTLPPDVHGWETDEEPKMRFGKIDHRPTGVLNRPRWMTSGTIMGQVADVRLILDEILWQIEQPLMNDNQHQALTRMYGRQEVVRELERRRTTNRFTGWLYKQLGMTNPVNISGINVQLETGHRYEYGMTVDFESQIFYNQNMTHEDINWFQFHNKTVPGREQQKLGIPRESPIFLPEEIEALHDPFLQYNAVNQETVRPTYDPELDYLPSPGNNTWSKVPFLTNLRAGTIPAVIHMNGDPAWRDDWWRRMWFWPWGRALLRKYVRFAHGSEASQSSMQGGQGWWDMRGGRGGIWTDQSNWIALSDVCNGHEHSLFEDNRGPWAKEKGDPDAPVYNQFGTMVFGKEQKEGETKQEETEEGETEEGETEKSETKEGQTKEEQTKEEQTKEEQTKEEQTKKGQTNEGETDESEKKKGQTKEGQTKEEQTKKGQTNEGETDESEKKKGQTKEGQTKEEQTKKGQTNEGEKKKGQMKEGRANEGESDEEEKNDG</sequence>
<dbReference type="RefSeq" id="XP_056514985.1">
    <property type="nucleotide sequence ID" value="XM_056653918.1"/>
</dbReference>
<reference evidence="2" key="1">
    <citation type="submission" date="2022-11" db="EMBL/GenBank/DDBJ databases">
        <authorList>
            <person name="Petersen C."/>
        </authorList>
    </citation>
    <scope>NUCLEOTIDE SEQUENCE</scope>
    <source>
        <strain evidence="2">IBT 34128</strain>
    </source>
</reference>
<feature type="compositionally biased region" description="Basic and acidic residues" evidence="1">
    <location>
        <begin position="673"/>
        <end position="691"/>
    </location>
</feature>
<protein>
    <submittedName>
        <fullName evidence="2">Uncharacterized protein</fullName>
    </submittedName>
</protein>
<feature type="compositionally biased region" description="Basic and acidic residues" evidence="1">
    <location>
        <begin position="630"/>
        <end position="661"/>
    </location>
</feature>
<dbReference type="PANTHER" id="PTHR36587">
    <property type="entry name" value="EXPRESSION SITE-ASSOCIATED GENE 3 (ESAG3)-LIKE PROTEIN"/>
    <property type="match status" value="1"/>
</dbReference>
<reference evidence="2" key="2">
    <citation type="journal article" date="2023" name="IMA Fungus">
        <title>Comparative genomic study of the Penicillium genus elucidates a diverse pangenome and 15 lateral gene transfer events.</title>
        <authorList>
            <person name="Petersen C."/>
            <person name="Sorensen T."/>
            <person name="Nielsen M.R."/>
            <person name="Sondergaard T.E."/>
            <person name="Sorensen J.L."/>
            <person name="Fitzpatrick D.A."/>
            <person name="Frisvad J.C."/>
            <person name="Nielsen K.L."/>
        </authorList>
    </citation>
    <scope>NUCLEOTIDE SEQUENCE</scope>
    <source>
        <strain evidence="2">IBT 34128</strain>
    </source>
</reference>
<accession>A0A9W9KGT1</accession>
<evidence type="ECO:0000256" key="1">
    <source>
        <dbReference type="SAM" id="MobiDB-lite"/>
    </source>
</evidence>
<organism evidence="2 3">
    <name type="scientific">Penicillium alfredii</name>
    <dbReference type="NCBI Taxonomy" id="1506179"/>
    <lineage>
        <taxon>Eukaryota</taxon>
        <taxon>Fungi</taxon>
        <taxon>Dikarya</taxon>
        <taxon>Ascomycota</taxon>
        <taxon>Pezizomycotina</taxon>
        <taxon>Eurotiomycetes</taxon>
        <taxon>Eurotiomycetidae</taxon>
        <taxon>Eurotiales</taxon>
        <taxon>Aspergillaceae</taxon>
        <taxon>Penicillium</taxon>
    </lineage>
</organism>
<feature type="compositionally biased region" description="Basic and acidic residues" evidence="1">
    <location>
        <begin position="608"/>
        <end position="618"/>
    </location>
</feature>
<proteinExistence type="predicted"/>
<feature type="compositionally biased region" description="Acidic residues" evidence="1">
    <location>
        <begin position="743"/>
        <end position="753"/>
    </location>
</feature>
<name>A0A9W9KGT1_9EURO</name>
<feature type="region of interest" description="Disordered" evidence="1">
    <location>
        <begin position="210"/>
        <end position="232"/>
    </location>
</feature>
<dbReference type="PANTHER" id="PTHR36587:SF2">
    <property type="entry name" value="EXPRESSION SITE-ASSOCIATED GENE 3 (ESAG3)-LIKE PROTEIN"/>
    <property type="match status" value="1"/>
</dbReference>
<dbReference type="OrthoDB" id="422736at2759"/>
<dbReference type="CDD" id="cd22997">
    <property type="entry name" value="GT_LH"/>
    <property type="match status" value="1"/>
</dbReference>
<dbReference type="Proteomes" id="UP001141434">
    <property type="component" value="Unassembled WGS sequence"/>
</dbReference>
<feature type="compositionally biased region" description="Basic and acidic residues" evidence="1">
    <location>
        <begin position="703"/>
        <end position="721"/>
    </location>
</feature>
<feature type="compositionally biased region" description="Acidic residues" evidence="1">
    <location>
        <begin position="619"/>
        <end position="629"/>
    </location>
</feature>
<feature type="compositionally biased region" description="Basic and acidic residues" evidence="1">
    <location>
        <begin position="217"/>
        <end position="227"/>
    </location>
</feature>
<feature type="compositionally biased region" description="Basic and acidic residues" evidence="1">
    <location>
        <begin position="579"/>
        <end position="593"/>
    </location>
</feature>
<feature type="compositionally biased region" description="Basic and acidic residues" evidence="1">
    <location>
        <begin position="727"/>
        <end position="742"/>
    </location>
</feature>
<evidence type="ECO:0000313" key="2">
    <source>
        <dbReference type="EMBL" id="KAJ5105989.1"/>
    </source>
</evidence>
<comment type="caution">
    <text evidence="2">The sequence shown here is derived from an EMBL/GenBank/DDBJ whole genome shotgun (WGS) entry which is preliminary data.</text>
</comment>
<dbReference type="AlphaFoldDB" id="A0A9W9KGT1"/>